<dbReference type="SUPFAM" id="SSF55447">
    <property type="entry name" value="CO dehydrogenase flavoprotein C-terminal domain-like"/>
    <property type="match status" value="1"/>
</dbReference>
<dbReference type="AlphaFoldDB" id="A0AAX3ENE9"/>
<dbReference type="InterPro" id="IPR016166">
    <property type="entry name" value="FAD-bd_PCMH"/>
</dbReference>
<gene>
    <name evidence="3" type="ORF">NL394_09915</name>
</gene>
<evidence type="ECO:0000313" key="4">
    <source>
        <dbReference type="Proteomes" id="UP001163293"/>
    </source>
</evidence>
<dbReference type="RefSeq" id="WP_069696485.1">
    <property type="nucleotide sequence ID" value="NZ_CP043010.1"/>
</dbReference>
<sequence length="297" mass="31710">MRGQKLGAGLIAQSQSALPPFVLHRPASLGEAEALVRQHPHAVIAAGCSDLMAQIREGLEPQVLISLQGIKELRAVSNDAGTLRIGSLVSHYEGSRSPQILSSLPALAAAWGSIATVRIRYRGTLGGNLLARRYRYEMPVILSALQARMHFQGGDLATLPVAKLWEGERRSPGVMTAVSVDTASLLWFGYERTMRPVSTVAMAVRSNASGDVTVTAVCGSEYRRPYVLSHTVLSHPAGGTATADLDPASVAEILAAQLPEEAADYAGSISYRRHLASVLCRRLLVQATGKQRKGSQP</sequence>
<dbReference type="SUPFAM" id="SSF56176">
    <property type="entry name" value="FAD-binding/transporter-associated domain-like"/>
    <property type="match status" value="1"/>
</dbReference>
<name>A0AAX3ENE9_PAEUR</name>
<dbReference type="EMBL" id="CP101185">
    <property type="protein sequence ID" value="UYV99488.1"/>
    <property type="molecule type" value="Genomic_DNA"/>
</dbReference>
<dbReference type="Gene3D" id="3.30.465.10">
    <property type="match status" value="1"/>
</dbReference>
<dbReference type="InterPro" id="IPR016167">
    <property type="entry name" value="FAD-bd_PCMH_sub1"/>
</dbReference>
<organism evidence="3 4">
    <name type="scientific">Paenarthrobacter ureafaciens</name>
    <dbReference type="NCBI Taxonomy" id="37931"/>
    <lineage>
        <taxon>Bacteria</taxon>
        <taxon>Bacillati</taxon>
        <taxon>Actinomycetota</taxon>
        <taxon>Actinomycetes</taxon>
        <taxon>Micrococcales</taxon>
        <taxon>Micrococcaceae</taxon>
        <taxon>Paenarthrobacter</taxon>
    </lineage>
</organism>
<dbReference type="Proteomes" id="UP001163293">
    <property type="component" value="Chromosome"/>
</dbReference>
<dbReference type="InterPro" id="IPR051312">
    <property type="entry name" value="Diverse_Substr_Oxidored"/>
</dbReference>
<dbReference type="InterPro" id="IPR036683">
    <property type="entry name" value="CO_DH_flav_C_dom_sf"/>
</dbReference>
<feature type="domain" description="FAD-binding PCMH-type" evidence="2">
    <location>
        <begin position="16"/>
        <end position="185"/>
    </location>
</feature>
<dbReference type="GO" id="GO:0071949">
    <property type="term" value="F:FAD binding"/>
    <property type="evidence" value="ECO:0007669"/>
    <property type="project" value="InterPro"/>
</dbReference>
<dbReference type="InterPro" id="IPR002346">
    <property type="entry name" value="Mopterin_DH_FAD-bd"/>
</dbReference>
<dbReference type="Gene3D" id="3.30.43.10">
    <property type="entry name" value="Uridine Diphospho-n-acetylenolpyruvylglucosamine Reductase, domain 2"/>
    <property type="match status" value="1"/>
</dbReference>
<keyword evidence="4" id="KW-1185">Reference proteome</keyword>
<dbReference type="PROSITE" id="PS51387">
    <property type="entry name" value="FAD_PCMH"/>
    <property type="match status" value="1"/>
</dbReference>
<evidence type="ECO:0000256" key="1">
    <source>
        <dbReference type="ARBA" id="ARBA00023002"/>
    </source>
</evidence>
<proteinExistence type="predicted"/>
<dbReference type="InterPro" id="IPR016169">
    <property type="entry name" value="FAD-bd_PCMH_sub2"/>
</dbReference>
<protein>
    <submittedName>
        <fullName evidence="3">FAD binding domain-containing protein</fullName>
    </submittedName>
</protein>
<dbReference type="PANTHER" id="PTHR42659">
    <property type="entry name" value="XANTHINE DEHYDROGENASE SUBUNIT C-RELATED"/>
    <property type="match status" value="1"/>
</dbReference>
<dbReference type="GO" id="GO:0016491">
    <property type="term" value="F:oxidoreductase activity"/>
    <property type="evidence" value="ECO:0007669"/>
    <property type="project" value="UniProtKB-KW"/>
</dbReference>
<evidence type="ECO:0000259" key="2">
    <source>
        <dbReference type="PROSITE" id="PS51387"/>
    </source>
</evidence>
<dbReference type="Pfam" id="PF00941">
    <property type="entry name" value="FAD_binding_5"/>
    <property type="match status" value="1"/>
</dbReference>
<dbReference type="PANTHER" id="PTHR42659:SF9">
    <property type="entry name" value="XANTHINE DEHYDROGENASE FAD-BINDING SUBUNIT XDHB-RELATED"/>
    <property type="match status" value="1"/>
</dbReference>
<keyword evidence="1" id="KW-0560">Oxidoreductase</keyword>
<evidence type="ECO:0000313" key="3">
    <source>
        <dbReference type="EMBL" id="UYV99488.1"/>
    </source>
</evidence>
<reference evidence="3" key="1">
    <citation type="submission" date="2022-07" db="EMBL/GenBank/DDBJ databases">
        <authorList>
            <person name="Wu T."/>
        </authorList>
    </citation>
    <scope>NUCLEOTIDE SEQUENCE</scope>
    <source>
        <strain evidence="3">SD-1</strain>
    </source>
</reference>
<dbReference type="InterPro" id="IPR036318">
    <property type="entry name" value="FAD-bd_PCMH-like_sf"/>
</dbReference>
<accession>A0AAX3ENE9</accession>